<keyword evidence="1 4" id="KW-0378">Hydrolase</keyword>
<dbReference type="InterPro" id="IPR050301">
    <property type="entry name" value="NTE"/>
</dbReference>
<comment type="caution">
    <text evidence="6">The sequence shown here is derived from an EMBL/GenBank/DDBJ whole genome shotgun (WGS) entry which is preliminary data.</text>
</comment>
<gene>
    <name evidence="6" type="ORF">DEM25_003810</name>
</gene>
<dbReference type="RefSeq" id="WP_109767836.1">
    <property type="nucleotide sequence ID" value="NZ_CP159474.1"/>
</dbReference>
<evidence type="ECO:0000256" key="3">
    <source>
        <dbReference type="ARBA" id="ARBA00023098"/>
    </source>
</evidence>
<dbReference type="PANTHER" id="PTHR14226">
    <property type="entry name" value="NEUROPATHY TARGET ESTERASE/SWISS CHEESE D.MELANOGASTER"/>
    <property type="match status" value="1"/>
</dbReference>
<dbReference type="EMBL" id="QFWV02000004">
    <property type="protein sequence ID" value="RKF07012.1"/>
    <property type="molecule type" value="Genomic_DNA"/>
</dbReference>
<name>A0A3A8A9J7_9HYPH</name>
<dbReference type="InterPro" id="IPR016035">
    <property type="entry name" value="Acyl_Trfase/lysoPLipase"/>
</dbReference>
<keyword evidence="3 4" id="KW-0443">Lipid metabolism</keyword>
<dbReference type="AlphaFoldDB" id="A0A3A8A9J7"/>
<feature type="short sequence motif" description="GXSXG" evidence="4">
    <location>
        <begin position="55"/>
        <end position="59"/>
    </location>
</feature>
<reference evidence="6 7" key="1">
    <citation type="journal article" date="2018" name="Int. J. Syst. Bacteriol.">
        <title>Oceaniradius stylonemae gen. nov., sp. nov., isolated from a red alga, Stylonema cornu-cervi.</title>
        <authorList>
            <person name="Jeong S."/>
        </authorList>
    </citation>
    <scope>NUCLEOTIDE SEQUENCE [LARGE SCALE GENOMIC DNA]</scope>
    <source>
        <strain evidence="6 7">StC1</strain>
    </source>
</reference>
<accession>A0A3A8A9J7</accession>
<dbReference type="OrthoDB" id="5290098at2"/>
<dbReference type="Gene3D" id="3.40.1090.10">
    <property type="entry name" value="Cytosolic phospholipase A2 catalytic domain"/>
    <property type="match status" value="2"/>
</dbReference>
<dbReference type="GO" id="GO:0016042">
    <property type="term" value="P:lipid catabolic process"/>
    <property type="evidence" value="ECO:0007669"/>
    <property type="project" value="UniProtKB-UniRule"/>
</dbReference>
<dbReference type="PANTHER" id="PTHR14226:SF76">
    <property type="entry name" value="NTE FAMILY PROTEIN RSSA"/>
    <property type="match status" value="1"/>
</dbReference>
<evidence type="ECO:0000256" key="2">
    <source>
        <dbReference type="ARBA" id="ARBA00022963"/>
    </source>
</evidence>
<feature type="short sequence motif" description="DGA/G" evidence="4">
    <location>
        <begin position="185"/>
        <end position="187"/>
    </location>
</feature>
<feature type="active site" description="Nucleophile" evidence="4">
    <location>
        <position position="57"/>
    </location>
</feature>
<evidence type="ECO:0000256" key="4">
    <source>
        <dbReference type="PROSITE-ProRule" id="PRU01161"/>
    </source>
</evidence>
<dbReference type="SUPFAM" id="SSF52151">
    <property type="entry name" value="FabD/lysophospholipase-like"/>
    <property type="match status" value="1"/>
</dbReference>
<keyword evidence="2 4" id="KW-0442">Lipid degradation</keyword>
<dbReference type="Pfam" id="PF01734">
    <property type="entry name" value="Patatin"/>
    <property type="match status" value="1"/>
</dbReference>
<keyword evidence="7" id="KW-1185">Reference proteome</keyword>
<dbReference type="PROSITE" id="PS51635">
    <property type="entry name" value="PNPLA"/>
    <property type="match status" value="1"/>
</dbReference>
<evidence type="ECO:0000259" key="5">
    <source>
        <dbReference type="PROSITE" id="PS51635"/>
    </source>
</evidence>
<dbReference type="Proteomes" id="UP000246132">
    <property type="component" value="Unassembled WGS sequence"/>
</dbReference>
<dbReference type="GO" id="GO:0016787">
    <property type="term" value="F:hydrolase activity"/>
    <property type="evidence" value="ECO:0007669"/>
    <property type="project" value="UniProtKB-UniRule"/>
</dbReference>
<evidence type="ECO:0000313" key="7">
    <source>
        <dbReference type="Proteomes" id="UP000246132"/>
    </source>
</evidence>
<sequence>MSATIDEVRPGQVPSAQSGPTVAIAFGGGGARGYAHIHIIEVLEEMGIRPVAISGASIGAIMGAGMASGMSGRDIRDYTLKLAGNRTEVMGKFWQTRPARLSELVDGGFRFGQFNVERIVRTFLPPEIAEDFDALEIPLSIVATDYYGHRQTFFESGDLYSAIAASAAIPAIFKPVRRDGRIYVDGGLFNPVPYDHLMGKADIVIGIDVVGAPQGDPSKPPTTIDSLYGVSQLMMQSILQLKLMVGPPDVFIRPPVSRFRVLDFLKAQQILDATATVRDEFRQKLEAAIAAWEMDPAGVRHG</sequence>
<evidence type="ECO:0000313" key="6">
    <source>
        <dbReference type="EMBL" id="RKF07012.1"/>
    </source>
</evidence>
<protein>
    <submittedName>
        <fullName evidence="6">Patatin-like phospholipase family protein</fullName>
    </submittedName>
</protein>
<feature type="active site" description="Proton acceptor" evidence="4">
    <location>
        <position position="185"/>
    </location>
</feature>
<dbReference type="InterPro" id="IPR002641">
    <property type="entry name" value="PNPLA_dom"/>
</dbReference>
<feature type="short sequence motif" description="GXGXXG" evidence="4">
    <location>
        <begin position="28"/>
        <end position="33"/>
    </location>
</feature>
<evidence type="ECO:0000256" key="1">
    <source>
        <dbReference type="ARBA" id="ARBA00022801"/>
    </source>
</evidence>
<feature type="domain" description="PNPLA" evidence="5">
    <location>
        <begin position="24"/>
        <end position="198"/>
    </location>
</feature>
<organism evidence="6 7">
    <name type="scientific">Oceaniradius stylonematis</name>
    <dbReference type="NCBI Taxonomy" id="2184161"/>
    <lineage>
        <taxon>Bacteria</taxon>
        <taxon>Pseudomonadati</taxon>
        <taxon>Pseudomonadota</taxon>
        <taxon>Alphaproteobacteria</taxon>
        <taxon>Hyphomicrobiales</taxon>
        <taxon>Ahrensiaceae</taxon>
        <taxon>Oceaniradius</taxon>
    </lineage>
</organism>
<proteinExistence type="predicted"/>